<feature type="signal peptide" evidence="3">
    <location>
        <begin position="1"/>
        <end position="26"/>
    </location>
</feature>
<accession>A0AAD2FW17</accession>
<feature type="compositionally biased region" description="Basic and acidic residues" evidence="2">
    <location>
        <begin position="246"/>
        <end position="260"/>
    </location>
</feature>
<evidence type="ECO:0000256" key="3">
    <source>
        <dbReference type="SAM" id="SignalP"/>
    </source>
</evidence>
<gene>
    <name evidence="5" type="ORF">CYCCA115_LOCUS15103</name>
</gene>
<dbReference type="PROSITE" id="PS51257">
    <property type="entry name" value="PROKAR_LIPOPROTEIN"/>
    <property type="match status" value="1"/>
</dbReference>
<keyword evidence="3" id="KW-0732">Signal</keyword>
<dbReference type="PANTHER" id="PTHR11178">
    <property type="entry name" value="IRON-SULFUR CLUSTER SCAFFOLD PROTEIN NFU-RELATED"/>
    <property type="match status" value="1"/>
</dbReference>
<dbReference type="PANTHER" id="PTHR11178:SF25">
    <property type="entry name" value="NIFU-LIKE PROTEIN 3, CHLOROPLASTIC"/>
    <property type="match status" value="1"/>
</dbReference>
<dbReference type="GO" id="GO:0005506">
    <property type="term" value="F:iron ion binding"/>
    <property type="evidence" value="ECO:0007669"/>
    <property type="project" value="InterPro"/>
</dbReference>
<evidence type="ECO:0000256" key="1">
    <source>
        <dbReference type="ARBA" id="ARBA00006420"/>
    </source>
</evidence>
<feature type="chain" id="PRO_5042098277" description="NIF system FeS cluster assembly NifU C-terminal domain-containing protein" evidence="3">
    <location>
        <begin position="27"/>
        <end position="421"/>
    </location>
</feature>
<dbReference type="InterPro" id="IPR001075">
    <property type="entry name" value="NIF_FeS_clus_asmbl_NifU_C"/>
</dbReference>
<dbReference type="Proteomes" id="UP001295423">
    <property type="component" value="Unassembled WGS sequence"/>
</dbReference>
<dbReference type="Gene3D" id="3.30.300.130">
    <property type="entry name" value="Fe-S cluster assembly (FSCA)"/>
    <property type="match status" value="1"/>
</dbReference>
<dbReference type="GO" id="GO:0051536">
    <property type="term" value="F:iron-sulfur cluster binding"/>
    <property type="evidence" value="ECO:0007669"/>
    <property type="project" value="InterPro"/>
</dbReference>
<name>A0AAD2FW17_9STRA</name>
<keyword evidence="6" id="KW-1185">Reference proteome</keyword>
<feature type="region of interest" description="Disordered" evidence="2">
    <location>
        <begin position="213"/>
        <end position="260"/>
    </location>
</feature>
<comment type="similarity">
    <text evidence="1">Belongs to the NifU family.</text>
</comment>
<feature type="domain" description="NIF system FeS cluster assembly NifU C-terminal" evidence="4">
    <location>
        <begin position="274"/>
        <end position="336"/>
    </location>
</feature>
<evidence type="ECO:0000313" key="5">
    <source>
        <dbReference type="EMBL" id="CAJ1954510.1"/>
    </source>
</evidence>
<dbReference type="Pfam" id="PF01106">
    <property type="entry name" value="NifU"/>
    <property type="match status" value="1"/>
</dbReference>
<feature type="compositionally biased region" description="Low complexity" evidence="2">
    <location>
        <begin position="213"/>
        <end position="235"/>
    </location>
</feature>
<dbReference type="SUPFAM" id="SSF117916">
    <property type="entry name" value="Fe-S cluster assembly (FSCA) domain-like"/>
    <property type="match status" value="1"/>
</dbReference>
<proteinExistence type="inferred from homology"/>
<dbReference type="GO" id="GO:0016226">
    <property type="term" value="P:iron-sulfur cluster assembly"/>
    <property type="evidence" value="ECO:0007669"/>
    <property type="project" value="InterPro"/>
</dbReference>
<dbReference type="GO" id="GO:0009536">
    <property type="term" value="C:plastid"/>
    <property type="evidence" value="ECO:0007669"/>
    <property type="project" value="UniProtKB-ARBA"/>
</dbReference>
<comment type="caution">
    <text evidence="5">The sequence shown here is derived from an EMBL/GenBank/DDBJ whole genome shotgun (WGS) entry which is preliminary data.</text>
</comment>
<dbReference type="EMBL" id="CAKOGP040001869">
    <property type="protein sequence ID" value="CAJ1954510.1"/>
    <property type="molecule type" value="Genomic_DNA"/>
</dbReference>
<reference evidence="5" key="1">
    <citation type="submission" date="2023-08" db="EMBL/GenBank/DDBJ databases">
        <authorList>
            <person name="Audoor S."/>
            <person name="Bilcke G."/>
        </authorList>
    </citation>
    <scope>NUCLEOTIDE SEQUENCE</scope>
</reference>
<dbReference type="GO" id="GO:0005739">
    <property type="term" value="C:mitochondrion"/>
    <property type="evidence" value="ECO:0007669"/>
    <property type="project" value="TreeGrafter"/>
</dbReference>
<dbReference type="AlphaFoldDB" id="A0AAD2FW17"/>
<dbReference type="GO" id="GO:0005198">
    <property type="term" value="F:structural molecule activity"/>
    <property type="evidence" value="ECO:0007669"/>
    <property type="project" value="UniProtKB-ARBA"/>
</dbReference>
<sequence length="421" mass="45851">MSFNRKQKFALSSLLLVACCGPRASAFTAVSTPPPQRQQQQQCQQQTLTQLWATQEEDAAPGLKAPVLNGKRVLPFKVLMAGLKGAKVAGTYAVLNKDYKRGSEGWEHCQHVGVSVDLASTLQEHMDEYADKMAHVRALTFVVPSQGAMEEIANQWKVQAMEAGGSVHFDPILADLAKKLSLGLEDEDDDDDDDWDEEDDEIFSEMQMAAAAMSRASDVMGDSSAATEETPAASAESEDVISPFDANKKETKPAKSTKEEKTEAGTLVFSKETVDKVLEEVRPYLISDGGNVSVQSVDEATKNVYLKLEGACGSCPSSTVTMKMGIERVLKENFADLGEIIQVEDEGDAKPTELTYQVVEEEVNRIKGAIQAMGGVVNILNVDPIGVVEIEFRGANKVRQGLELALLDIDFVKHVKFVSQE</sequence>
<organism evidence="5 6">
    <name type="scientific">Cylindrotheca closterium</name>
    <dbReference type="NCBI Taxonomy" id="2856"/>
    <lineage>
        <taxon>Eukaryota</taxon>
        <taxon>Sar</taxon>
        <taxon>Stramenopiles</taxon>
        <taxon>Ochrophyta</taxon>
        <taxon>Bacillariophyta</taxon>
        <taxon>Bacillariophyceae</taxon>
        <taxon>Bacillariophycidae</taxon>
        <taxon>Bacillariales</taxon>
        <taxon>Bacillariaceae</taxon>
        <taxon>Cylindrotheca</taxon>
    </lineage>
</organism>
<dbReference type="InterPro" id="IPR034904">
    <property type="entry name" value="FSCA_dom_sf"/>
</dbReference>
<evidence type="ECO:0000313" key="6">
    <source>
        <dbReference type="Proteomes" id="UP001295423"/>
    </source>
</evidence>
<evidence type="ECO:0000256" key="2">
    <source>
        <dbReference type="SAM" id="MobiDB-lite"/>
    </source>
</evidence>
<protein>
    <recommendedName>
        <fullName evidence="4">NIF system FeS cluster assembly NifU C-terminal domain-containing protein</fullName>
    </recommendedName>
</protein>
<dbReference type="FunFam" id="3.30.300.130:FF:000003">
    <property type="entry name" value="NifU-like protein 3, chloroplastic"/>
    <property type="match status" value="1"/>
</dbReference>
<evidence type="ECO:0000259" key="4">
    <source>
        <dbReference type="Pfam" id="PF01106"/>
    </source>
</evidence>